<name>A0A941ISJ9_9ACTN</name>
<dbReference type="AlphaFoldDB" id="A0A941ISJ9"/>
<dbReference type="Proteomes" id="UP000675781">
    <property type="component" value="Unassembled WGS sequence"/>
</dbReference>
<dbReference type="EMBL" id="JAGSOG010000896">
    <property type="protein sequence ID" value="MBR7840030.1"/>
    <property type="molecule type" value="Genomic_DNA"/>
</dbReference>
<keyword evidence="2" id="KW-1185">Reference proteome</keyword>
<comment type="caution">
    <text evidence="1">The sequence shown here is derived from an EMBL/GenBank/DDBJ whole genome shotgun (WGS) entry which is preliminary data.</text>
</comment>
<sequence length="128" mass="13177">PWLKHYLTPAEGGCAATGTTGAWHSLTGSSDGWRQVDFDLSAYAGKTVEVSIAYVTDPGSGGHGVLVDDASLVVGSTATGTEGFEASLGAWRASGPPAGSPAVLKDWTRTGELFRTYSAVTTEDTVLL</sequence>
<evidence type="ECO:0000313" key="1">
    <source>
        <dbReference type="EMBL" id="MBR7840030.1"/>
    </source>
</evidence>
<reference evidence="1" key="1">
    <citation type="submission" date="2021-04" db="EMBL/GenBank/DDBJ databases">
        <title>Genome based classification of Actinospica acidithermotolerans sp. nov., an actinobacterium isolated from an Indonesian hot spring.</title>
        <authorList>
            <person name="Kusuma A.B."/>
            <person name="Putra K.E."/>
            <person name="Nafisah S."/>
            <person name="Loh J."/>
            <person name="Nouioui I."/>
            <person name="Goodfellow M."/>
        </authorList>
    </citation>
    <scope>NUCLEOTIDE SEQUENCE</scope>
    <source>
        <strain evidence="1">CSCA 57</strain>
    </source>
</reference>
<organism evidence="1 2">
    <name type="scientific">Actinospica durhamensis</name>
    <dbReference type="NCBI Taxonomy" id="1508375"/>
    <lineage>
        <taxon>Bacteria</taxon>
        <taxon>Bacillati</taxon>
        <taxon>Actinomycetota</taxon>
        <taxon>Actinomycetes</taxon>
        <taxon>Catenulisporales</taxon>
        <taxon>Actinospicaceae</taxon>
        <taxon>Actinospica</taxon>
    </lineage>
</organism>
<proteinExistence type="predicted"/>
<feature type="non-terminal residue" evidence="1">
    <location>
        <position position="128"/>
    </location>
</feature>
<feature type="non-terminal residue" evidence="1">
    <location>
        <position position="1"/>
    </location>
</feature>
<evidence type="ECO:0000313" key="2">
    <source>
        <dbReference type="Proteomes" id="UP000675781"/>
    </source>
</evidence>
<dbReference type="Pfam" id="PF20773">
    <property type="entry name" value="InhA-like_MAM"/>
    <property type="match status" value="1"/>
</dbReference>
<accession>A0A941ISJ9</accession>
<gene>
    <name evidence="1" type="ORF">KDL01_42750</name>
</gene>
<protein>
    <submittedName>
        <fullName evidence="1">Immune inhibitor A</fullName>
    </submittedName>
</protein>